<dbReference type="Pfam" id="PF02698">
    <property type="entry name" value="DUF218"/>
    <property type="match status" value="1"/>
</dbReference>
<feature type="transmembrane region" description="Helical" evidence="1">
    <location>
        <begin position="36"/>
        <end position="62"/>
    </location>
</feature>
<dbReference type="Gene3D" id="3.40.50.620">
    <property type="entry name" value="HUPs"/>
    <property type="match status" value="1"/>
</dbReference>
<comment type="caution">
    <text evidence="3">The sequence shown here is derived from an EMBL/GenBank/DDBJ whole genome shotgun (WGS) entry which is preliminary data.</text>
</comment>
<name>A0ABS5K870_9BACT</name>
<dbReference type="RefSeq" id="WP_212227209.1">
    <property type="nucleotide sequence ID" value="NZ_JAGUCN010000006.1"/>
</dbReference>
<proteinExistence type="predicted"/>
<accession>A0ABS5K870</accession>
<organism evidence="3 4">
    <name type="scientific">Carboxylicivirga mesophila</name>
    <dbReference type="NCBI Taxonomy" id="1166478"/>
    <lineage>
        <taxon>Bacteria</taxon>
        <taxon>Pseudomonadati</taxon>
        <taxon>Bacteroidota</taxon>
        <taxon>Bacteroidia</taxon>
        <taxon>Marinilabiliales</taxon>
        <taxon>Marinilabiliaceae</taxon>
        <taxon>Carboxylicivirga</taxon>
    </lineage>
</organism>
<keyword evidence="1" id="KW-1133">Transmembrane helix</keyword>
<protein>
    <submittedName>
        <fullName evidence="3">YdcF family protein</fullName>
    </submittedName>
</protein>
<evidence type="ECO:0000313" key="3">
    <source>
        <dbReference type="EMBL" id="MBS2211198.1"/>
    </source>
</evidence>
<keyword evidence="1" id="KW-0472">Membrane</keyword>
<dbReference type="InterPro" id="IPR014729">
    <property type="entry name" value="Rossmann-like_a/b/a_fold"/>
</dbReference>
<feature type="transmembrane region" description="Helical" evidence="1">
    <location>
        <begin position="6"/>
        <end position="29"/>
    </location>
</feature>
<evidence type="ECO:0000256" key="1">
    <source>
        <dbReference type="SAM" id="Phobius"/>
    </source>
</evidence>
<dbReference type="CDD" id="cd06259">
    <property type="entry name" value="YdcF-like"/>
    <property type="match status" value="1"/>
</dbReference>
<evidence type="ECO:0000259" key="2">
    <source>
        <dbReference type="Pfam" id="PF02698"/>
    </source>
</evidence>
<dbReference type="Proteomes" id="UP000721861">
    <property type="component" value="Unassembled WGS sequence"/>
</dbReference>
<gene>
    <name evidence="3" type="ORF">KEM09_07285</name>
</gene>
<dbReference type="EMBL" id="JAGUCN010000006">
    <property type="protein sequence ID" value="MBS2211198.1"/>
    <property type="molecule type" value="Genomic_DNA"/>
</dbReference>
<dbReference type="InterPro" id="IPR003848">
    <property type="entry name" value="DUF218"/>
</dbReference>
<dbReference type="PANTHER" id="PTHR30336">
    <property type="entry name" value="INNER MEMBRANE PROTEIN, PROBABLE PERMEASE"/>
    <property type="match status" value="1"/>
</dbReference>
<keyword evidence="4" id="KW-1185">Reference proteome</keyword>
<dbReference type="InterPro" id="IPR051599">
    <property type="entry name" value="Cell_Envelope_Assoc"/>
</dbReference>
<dbReference type="PANTHER" id="PTHR30336:SF4">
    <property type="entry name" value="ENVELOPE BIOGENESIS FACTOR ELYC"/>
    <property type="match status" value="1"/>
</dbReference>
<keyword evidence="1" id="KW-0812">Transmembrane</keyword>
<evidence type="ECO:0000313" key="4">
    <source>
        <dbReference type="Proteomes" id="UP000721861"/>
    </source>
</evidence>
<feature type="domain" description="DUF218" evidence="2">
    <location>
        <begin position="79"/>
        <end position="244"/>
    </location>
</feature>
<sequence>MFFLLSKILTFLLVPFNWCVLLVLAGIIFKRKKLRTYFFAAACAIFLLFSNTFIFQAVVSFWEYPVENTDAAISPNQPIVVLGGLSSYDDITNRIYFYEATDRLMQGLLLHKKNTSQKIIISGGSAEIYFDEKPEAEYLKDYLLAIGIESDKVLFETKSRNTHENASYTAALFDSLNMHKNITLITSAFHVKRASGCFTQQGFRVYPIATNASTKHQPLKPADYFMPSLETLQSWPILLKEWMGIMVYKLRGYM</sequence>
<reference evidence="3 4" key="1">
    <citation type="journal article" date="2014" name="Int. J. Syst. Evol. Microbiol.">
        <title>Carboxylicivirga gen. nov. in the family Marinilabiliaceae with two novel species, Carboxylicivirga mesophila sp. nov. and Carboxylicivirga taeanensis sp. nov., and reclassification of Cytophaga fermentans as Saccharicrinis fermentans gen. nov., comb. nov.</title>
        <authorList>
            <person name="Yang S.H."/>
            <person name="Seo H.S."/>
            <person name="Woo J.H."/>
            <person name="Oh H.M."/>
            <person name="Jang H."/>
            <person name="Lee J.H."/>
            <person name="Kim S.J."/>
            <person name="Kwon K.K."/>
        </authorList>
    </citation>
    <scope>NUCLEOTIDE SEQUENCE [LARGE SCALE GENOMIC DNA]</scope>
    <source>
        <strain evidence="3 4">JCM 18290</strain>
    </source>
</reference>